<dbReference type="AlphaFoldDB" id="A0AAV4QA42"/>
<gene>
    <name evidence="1" type="ORF">CEXT_390421</name>
</gene>
<sequence length="105" mass="11880">MDFSSNHRFVSCLQAPCQGKFPERTKAIAQFSNSSPFLTSGLASFIHVPLDLYTDIYYYSPFMSNDKRSYFSCCSPRNSGVLQRPNLHVEHVPIKIQAVKGIRMG</sequence>
<protein>
    <submittedName>
        <fullName evidence="1">Uncharacterized protein</fullName>
    </submittedName>
</protein>
<comment type="caution">
    <text evidence="1">The sequence shown here is derived from an EMBL/GenBank/DDBJ whole genome shotgun (WGS) entry which is preliminary data.</text>
</comment>
<keyword evidence="2" id="KW-1185">Reference proteome</keyword>
<organism evidence="1 2">
    <name type="scientific">Caerostris extrusa</name>
    <name type="common">Bark spider</name>
    <name type="synonym">Caerostris bankana</name>
    <dbReference type="NCBI Taxonomy" id="172846"/>
    <lineage>
        <taxon>Eukaryota</taxon>
        <taxon>Metazoa</taxon>
        <taxon>Ecdysozoa</taxon>
        <taxon>Arthropoda</taxon>
        <taxon>Chelicerata</taxon>
        <taxon>Arachnida</taxon>
        <taxon>Araneae</taxon>
        <taxon>Araneomorphae</taxon>
        <taxon>Entelegynae</taxon>
        <taxon>Araneoidea</taxon>
        <taxon>Araneidae</taxon>
        <taxon>Caerostris</taxon>
    </lineage>
</organism>
<dbReference type="Proteomes" id="UP001054945">
    <property type="component" value="Unassembled WGS sequence"/>
</dbReference>
<reference evidence="1 2" key="1">
    <citation type="submission" date="2021-06" db="EMBL/GenBank/DDBJ databases">
        <title>Caerostris extrusa draft genome.</title>
        <authorList>
            <person name="Kono N."/>
            <person name="Arakawa K."/>
        </authorList>
    </citation>
    <scope>NUCLEOTIDE SEQUENCE [LARGE SCALE GENOMIC DNA]</scope>
</reference>
<dbReference type="EMBL" id="BPLR01005798">
    <property type="protein sequence ID" value="GIY05072.1"/>
    <property type="molecule type" value="Genomic_DNA"/>
</dbReference>
<proteinExistence type="predicted"/>
<accession>A0AAV4QA42</accession>
<evidence type="ECO:0000313" key="1">
    <source>
        <dbReference type="EMBL" id="GIY05072.1"/>
    </source>
</evidence>
<name>A0AAV4QA42_CAEEX</name>
<evidence type="ECO:0000313" key="2">
    <source>
        <dbReference type="Proteomes" id="UP001054945"/>
    </source>
</evidence>